<dbReference type="SMART" id="SM01236">
    <property type="entry name" value="Haem_oxygenase_2"/>
    <property type="match status" value="1"/>
</dbReference>
<dbReference type="InterPro" id="IPR016084">
    <property type="entry name" value="Haem_Oase-like_multi-hlx"/>
</dbReference>
<keyword evidence="4" id="KW-1185">Reference proteome</keyword>
<dbReference type="Pfam" id="PF14518">
    <property type="entry name" value="Haem_oxygenas_2"/>
    <property type="match status" value="1"/>
</dbReference>
<name>A0ABP3CLA2_9PSEU</name>
<dbReference type="SUPFAM" id="SSF48613">
    <property type="entry name" value="Heme oxygenase-like"/>
    <property type="match status" value="1"/>
</dbReference>
<evidence type="ECO:0000256" key="1">
    <source>
        <dbReference type="ARBA" id="ARBA00023002"/>
    </source>
</evidence>
<gene>
    <name evidence="3" type="ORF">GCM10010492_03610</name>
</gene>
<sequence length="395" mass="44455">MGSGKPDGFTPTQVRILPSPHTRHGRRGRSCPIRSGHNYRNGAAVPSIDTPDVAVDDPVDHRAVVDEVTSWLTRPADEVDAKFAPEQARVVAAVDRLNGDAESGDDDAYYLQQLLLSRIYQTIMQIPQAPTAEGSRVLHEVTRSLEVATIASEDRWIEPGFLESAPTEPREYLSWLKGIVRGHRAFKHPYYTEFINESAGQDDLRTYVIQESLVDGRFDDFLAMMQVGTSGQAKMEIANNFWDEMGNGDPAEVHTHLFNKIYEVFDVRGDEVEHLLTGSDLLSGNLAVLLCRYRNFYPEAVGYLGMTEWLVPDRFLNVIRAWERLGLPEVGITYHRLHVTIDSQHAAGWFHNVVLPAATSEYMRRGIARGALWRVNSSARHLDERLSYARVTARA</sequence>
<dbReference type="Proteomes" id="UP001500416">
    <property type="component" value="Unassembled WGS sequence"/>
</dbReference>
<protein>
    <recommendedName>
        <fullName evidence="5">Iron-containing redox enzyme family protein</fullName>
    </recommendedName>
</protein>
<dbReference type="InterPro" id="IPR039068">
    <property type="entry name" value="PqqC-like"/>
</dbReference>
<keyword evidence="1" id="KW-0560">Oxidoreductase</keyword>
<organism evidence="3 4">
    <name type="scientific">Saccharothrix mutabilis subsp. mutabilis</name>
    <dbReference type="NCBI Taxonomy" id="66855"/>
    <lineage>
        <taxon>Bacteria</taxon>
        <taxon>Bacillati</taxon>
        <taxon>Actinomycetota</taxon>
        <taxon>Actinomycetes</taxon>
        <taxon>Pseudonocardiales</taxon>
        <taxon>Pseudonocardiaceae</taxon>
        <taxon>Saccharothrix</taxon>
    </lineage>
</organism>
<accession>A0ABP3CLA2</accession>
<evidence type="ECO:0008006" key="5">
    <source>
        <dbReference type="Google" id="ProtNLM"/>
    </source>
</evidence>
<reference evidence="4" key="1">
    <citation type="journal article" date="2019" name="Int. J. Syst. Evol. Microbiol.">
        <title>The Global Catalogue of Microorganisms (GCM) 10K type strain sequencing project: providing services to taxonomists for standard genome sequencing and annotation.</title>
        <authorList>
            <consortium name="The Broad Institute Genomics Platform"/>
            <consortium name="The Broad Institute Genome Sequencing Center for Infectious Disease"/>
            <person name="Wu L."/>
            <person name="Ma J."/>
        </authorList>
    </citation>
    <scope>NUCLEOTIDE SEQUENCE [LARGE SCALE GENOMIC DNA]</scope>
    <source>
        <strain evidence="4">JCM 3380</strain>
    </source>
</reference>
<dbReference type="EMBL" id="BAAABU010000001">
    <property type="protein sequence ID" value="GAA0209197.1"/>
    <property type="molecule type" value="Genomic_DNA"/>
</dbReference>
<dbReference type="PANTHER" id="PTHR40279:SF3">
    <property type="entry name" value="4-AMINOBENZOATE SYNTHASE"/>
    <property type="match status" value="1"/>
</dbReference>
<dbReference type="Gene3D" id="1.20.910.10">
    <property type="entry name" value="Heme oxygenase-like"/>
    <property type="match status" value="1"/>
</dbReference>
<feature type="region of interest" description="Disordered" evidence="2">
    <location>
        <begin position="1"/>
        <end position="45"/>
    </location>
</feature>
<comment type="caution">
    <text evidence="3">The sequence shown here is derived from an EMBL/GenBank/DDBJ whole genome shotgun (WGS) entry which is preliminary data.</text>
</comment>
<evidence type="ECO:0000313" key="4">
    <source>
        <dbReference type="Proteomes" id="UP001500416"/>
    </source>
</evidence>
<evidence type="ECO:0000313" key="3">
    <source>
        <dbReference type="EMBL" id="GAA0209197.1"/>
    </source>
</evidence>
<dbReference type="PANTHER" id="PTHR40279">
    <property type="entry name" value="PQQC-LIKE PROTEIN"/>
    <property type="match status" value="1"/>
</dbReference>
<proteinExistence type="predicted"/>
<evidence type="ECO:0000256" key="2">
    <source>
        <dbReference type="SAM" id="MobiDB-lite"/>
    </source>
</evidence>